<comment type="caution">
    <text evidence="1">The sequence shown here is derived from an EMBL/GenBank/DDBJ whole genome shotgun (WGS) entry which is preliminary data.</text>
</comment>
<name>A0A418WBE7_9PROT</name>
<dbReference type="RefSeq" id="WP_119778016.1">
    <property type="nucleotide sequence ID" value="NZ_QYUK01000011.1"/>
</dbReference>
<evidence type="ECO:0000313" key="1">
    <source>
        <dbReference type="EMBL" id="RJF87373.1"/>
    </source>
</evidence>
<accession>A0A418WBE7</accession>
<dbReference type="OrthoDB" id="7202530at2"/>
<gene>
    <name evidence="1" type="ORF">D3874_10360</name>
</gene>
<reference evidence="1 2" key="1">
    <citation type="submission" date="2018-09" db="EMBL/GenBank/DDBJ databases">
        <authorList>
            <person name="Zhu H."/>
        </authorList>
    </citation>
    <scope>NUCLEOTIDE SEQUENCE [LARGE SCALE GENOMIC DNA]</scope>
    <source>
        <strain evidence="1 2">K1W22B-8</strain>
    </source>
</reference>
<dbReference type="Gene3D" id="3.40.50.300">
    <property type="entry name" value="P-loop containing nucleotide triphosphate hydrolases"/>
    <property type="match status" value="1"/>
</dbReference>
<proteinExistence type="predicted"/>
<dbReference type="Proteomes" id="UP000284605">
    <property type="component" value="Unassembled WGS sequence"/>
</dbReference>
<sequence length="131" mass="13420">MLARGAGEVLWVPTAAALHHGGFPYAPGLEAVALDRLTLVPAKTPAEALWAAEEALKCPAVAAVILELPDQGKAADLTATRRLSLAAREGAGLACLIRHCLTPLPSAAATRWTITPAPSQPDDFGGLGPLA</sequence>
<dbReference type="InterPro" id="IPR027417">
    <property type="entry name" value="P-loop_NTPase"/>
</dbReference>
<organism evidence="1 2">
    <name type="scientific">Oleomonas cavernae</name>
    <dbReference type="NCBI Taxonomy" id="2320859"/>
    <lineage>
        <taxon>Bacteria</taxon>
        <taxon>Pseudomonadati</taxon>
        <taxon>Pseudomonadota</taxon>
        <taxon>Alphaproteobacteria</taxon>
        <taxon>Acetobacterales</taxon>
        <taxon>Acetobacteraceae</taxon>
        <taxon>Oleomonas</taxon>
    </lineage>
</organism>
<evidence type="ECO:0000313" key="2">
    <source>
        <dbReference type="Proteomes" id="UP000284605"/>
    </source>
</evidence>
<keyword evidence="2" id="KW-1185">Reference proteome</keyword>
<dbReference type="EMBL" id="QYUK01000011">
    <property type="protein sequence ID" value="RJF87373.1"/>
    <property type="molecule type" value="Genomic_DNA"/>
</dbReference>
<dbReference type="SUPFAM" id="SSF52540">
    <property type="entry name" value="P-loop containing nucleoside triphosphate hydrolases"/>
    <property type="match status" value="1"/>
</dbReference>
<protein>
    <submittedName>
        <fullName evidence="1">Uncharacterized protein</fullName>
    </submittedName>
</protein>
<dbReference type="AlphaFoldDB" id="A0A418WBE7"/>